<feature type="binding site" evidence="8">
    <location>
        <position position="153"/>
    </location>
    <ligand>
        <name>NAD(+)</name>
        <dbReference type="ChEBI" id="CHEBI:57540"/>
    </ligand>
</feature>
<name>A0A193LKY3_9GAMM</name>
<dbReference type="Proteomes" id="UP000092695">
    <property type="component" value="Chromosome"/>
</dbReference>
<dbReference type="GO" id="GO:0046872">
    <property type="term" value="F:metal ion binding"/>
    <property type="evidence" value="ECO:0007669"/>
    <property type="project" value="UniProtKB-UniRule"/>
</dbReference>
<dbReference type="FunFam" id="2.60.200.30:FF:000009">
    <property type="entry name" value="Poly(P)/ATP NAD kinase"/>
    <property type="match status" value="1"/>
</dbReference>
<dbReference type="InterPro" id="IPR002504">
    <property type="entry name" value="NADK"/>
</dbReference>
<dbReference type="EMBL" id="CP016268">
    <property type="protein sequence ID" value="ANO53147.1"/>
    <property type="molecule type" value="Genomic_DNA"/>
</dbReference>
<evidence type="ECO:0000256" key="7">
    <source>
        <dbReference type="ARBA" id="ARBA00047925"/>
    </source>
</evidence>
<dbReference type="RefSeq" id="WP_068619190.1">
    <property type="nucleotide sequence ID" value="NZ_CP016268.1"/>
</dbReference>
<evidence type="ECO:0000256" key="3">
    <source>
        <dbReference type="ARBA" id="ARBA00022777"/>
    </source>
</evidence>
<proteinExistence type="inferred from homology"/>
<dbReference type="SUPFAM" id="SSF111331">
    <property type="entry name" value="NAD kinase/diacylglycerol kinase-like"/>
    <property type="match status" value="1"/>
</dbReference>
<reference evidence="9 10" key="1">
    <citation type="submission" date="2016-06" db="EMBL/GenBank/DDBJ databases">
        <title>Complete genome sequence of a deep-branching marine Gamma Proteobacterium Woeseia oceani type strain XK5.</title>
        <authorList>
            <person name="Mu D."/>
            <person name="Du Z."/>
        </authorList>
    </citation>
    <scope>NUCLEOTIDE SEQUENCE [LARGE SCALE GENOMIC DNA]</scope>
    <source>
        <strain evidence="9 10">XK5</strain>
    </source>
</reference>
<evidence type="ECO:0000256" key="5">
    <source>
        <dbReference type="ARBA" id="ARBA00022857"/>
    </source>
</evidence>
<comment type="subcellular location">
    <subcellularLocation>
        <location evidence="8">Cytoplasm</location>
    </subcellularLocation>
</comment>
<comment type="cofactor">
    <cofactor evidence="8">
        <name>a divalent metal cation</name>
        <dbReference type="ChEBI" id="CHEBI:60240"/>
    </cofactor>
</comment>
<dbReference type="GO" id="GO:0051287">
    <property type="term" value="F:NAD binding"/>
    <property type="evidence" value="ECO:0007669"/>
    <property type="project" value="UniProtKB-ARBA"/>
</dbReference>
<dbReference type="EC" id="2.7.1.23" evidence="8"/>
<evidence type="ECO:0000256" key="4">
    <source>
        <dbReference type="ARBA" id="ARBA00022840"/>
    </source>
</evidence>
<keyword evidence="4 8" id="KW-0067">ATP-binding</keyword>
<evidence type="ECO:0000256" key="6">
    <source>
        <dbReference type="ARBA" id="ARBA00023027"/>
    </source>
</evidence>
<dbReference type="InterPro" id="IPR016064">
    <property type="entry name" value="NAD/diacylglycerol_kinase_sf"/>
</dbReference>
<evidence type="ECO:0000256" key="8">
    <source>
        <dbReference type="HAMAP-Rule" id="MF_00361"/>
    </source>
</evidence>
<dbReference type="PANTHER" id="PTHR20275">
    <property type="entry name" value="NAD KINASE"/>
    <property type="match status" value="1"/>
</dbReference>
<keyword evidence="3 8" id="KW-0418">Kinase</keyword>
<evidence type="ECO:0000313" key="9">
    <source>
        <dbReference type="EMBL" id="ANO53147.1"/>
    </source>
</evidence>
<keyword evidence="5 8" id="KW-0521">NADP</keyword>
<dbReference type="HAMAP" id="MF_00361">
    <property type="entry name" value="NAD_kinase"/>
    <property type="match status" value="1"/>
</dbReference>
<gene>
    <name evidence="8" type="primary">nadK</name>
    <name evidence="9" type="ORF">BA177_10210</name>
</gene>
<dbReference type="GO" id="GO:0003951">
    <property type="term" value="F:NAD+ kinase activity"/>
    <property type="evidence" value="ECO:0007669"/>
    <property type="project" value="UniProtKB-UniRule"/>
</dbReference>
<dbReference type="InterPro" id="IPR017437">
    <property type="entry name" value="ATP-NAD_kinase_PpnK-typ_C"/>
</dbReference>
<dbReference type="GO" id="GO:0006741">
    <property type="term" value="P:NADP+ biosynthetic process"/>
    <property type="evidence" value="ECO:0007669"/>
    <property type="project" value="UniProtKB-UniRule"/>
</dbReference>
<keyword evidence="8" id="KW-0963">Cytoplasm</keyword>
<protein>
    <recommendedName>
        <fullName evidence="8">NAD kinase</fullName>
        <ecNumber evidence="8">2.7.1.23</ecNumber>
    </recommendedName>
    <alternativeName>
        <fullName evidence="8">ATP-dependent NAD kinase</fullName>
    </alternativeName>
</protein>
<sequence length="299" mass="32636">MEFKTIAVLGRDEDPRVAEPMLLLAEHLAQAGIDVIADSAENFDLPARQVTETGFARQADLIIAIGGDGTMLHAARLAFDRNVPLLGVNRGRLGFLADITPAEMLHSVDQVLAGDYTREARQLLVAERIRDGKIQAHAMALNDVVLQRRETGRMVDFETRIAGRFVNAHSGDGLIVATPTGSTAYALSCGGPIIEPSLNAVVLVPICPHTLSDRPIVVPATLEIEIRVLERMDTKAEVTVDGHTLGDFTPDDRLLVRDAGSRVTLIHPPGYDYFEILRSKLHWGRDSRRRGGSDEVPES</sequence>
<dbReference type="Gene3D" id="2.60.200.30">
    <property type="entry name" value="Probable inorganic polyphosphate/atp-NAD kinase, domain 2"/>
    <property type="match status" value="1"/>
</dbReference>
<dbReference type="GO" id="GO:0005737">
    <property type="term" value="C:cytoplasm"/>
    <property type="evidence" value="ECO:0007669"/>
    <property type="project" value="UniProtKB-SubCell"/>
</dbReference>
<dbReference type="NCBIfam" id="NF002306">
    <property type="entry name" value="PRK01231.1"/>
    <property type="match status" value="1"/>
</dbReference>
<comment type="similarity">
    <text evidence="8">Belongs to the NAD kinase family.</text>
</comment>
<accession>A0A193LKY3</accession>
<comment type="catalytic activity">
    <reaction evidence="7 8">
        <text>NAD(+) + ATP = ADP + NADP(+) + H(+)</text>
        <dbReference type="Rhea" id="RHEA:18629"/>
        <dbReference type="ChEBI" id="CHEBI:15378"/>
        <dbReference type="ChEBI" id="CHEBI:30616"/>
        <dbReference type="ChEBI" id="CHEBI:57540"/>
        <dbReference type="ChEBI" id="CHEBI:58349"/>
        <dbReference type="ChEBI" id="CHEBI:456216"/>
        <dbReference type="EC" id="2.7.1.23"/>
    </reaction>
</comment>
<keyword evidence="6 8" id="KW-0520">NAD</keyword>
<comment type="function">
    <text evidence="8">Involved in the regulation of the intracellular balance of NAD and NADP, and is a key enzyme in the biosynthesis of NADP. Catalyzes specifically the phosphorylation on 2'-hydroxyl of the adenosine moiety of NAD to yield NADP.</text>
</comment>
<keyword evidence="10" id="KW-1185">Reference proteome</keyword>
<evidence type="ECO:0000256" key="1">
    <source>
        <dbReference type="ARBA" id="ARBA00022679"/>
    </source>
</evidence>
<feature type="binding site" evidence="8">
    <location>
        <position position="172"/>
    </location>
    <ligand>
        <name>NAD(+)</name>
        <dbReference type="ChEBI" id="CHEBI:57540"/>
    </ligand>
</feature>
<keyword evidence="1 8" id="KW-0808">Transferase</keyword>
<dbReference type="GO" id="GO:0005524">
    <property type="term" value="F:ATP binding"/>
    <property type="evidence" value="ECO:0007669"/>
    <property type="project" value="UniProtKB-KW"/>
</dbReference>
<keyword evidence="2 8" id="KW-0547">Nucleotide-binding</keyword>
<feature type="binding site" evidence="8">
    <location>
        <begin position="142"/>
        <end position="143"/>
    </location>
    <ligand>
        <name>NAD(+)</name>
        <dbReference type="ChEBI" id="CHEBI:57540"/>
    </ligand>
</feature>
<dbReference type="Pfam" id="PF01513">
    <property type="entry name" value="NAD_kinase"/>
    <property type="match status" value="1"/>
</dbReference>
<dbReference type="OrthoDB" id="9774737at2"/>
<dbReference type="InterPro" id="IPR017438">
    <property type="entry name" value="ATP-NAD_kinase_N"/>
</dbReference>
<comment type="caution">
    <text evidence="8">Lacks conserved residue(s) required for the propagation of feature annotation.</text>
</comment>
<dbReference type="Pfam" id="PF20143">
    <property type="entry name" value="NAD_kinase_C"/>
    <property type="match status" value="1"/>
</dbReference>
<feature type="binding site" evidence="8">
    <location>
        <position position="73"/>
    </location>
    <ligand>
        <name>NAD(+)</name>
        <dbReference type="ChEBI" id="CHEBI:57540"/>
    </ligand>
</feature>
<dbReference type="STRING" id="1548547.BA177_10210"/>
<dbReference type="Gene3D" id="3.40.50.10330">
    <property type="entry name" value="Probable inorganic polyphosphate/atp-NAD kinase, domain 1"/>
    <property type="match status" value="1"/>
</dbReference>
<dbReference type="PANTHER" id="PTHR20275:SF0">
    <property type="entry name" value="NAD KINASE"/>
    <property type="match status" value="1"/>
</dbReference>
<dbReference type="GO" id="GO:0019674">
    <property type="term" value="P:NAD+ metabolic process"/>
    <property type="evidence" value="ECO:0007669"/>
    <property type="project" value="InterPro"/>
</dbReference>
<feature type="binding site" evidence="8">
    <location>
        <begin position="68"/>
        <end position="69"/>
    </location>
    <ligand>
        <name>NAD(+)</name>
        <dbReference type="ChEBI" id="CHEBI:57540"/>
    </ligand>
</feature>
<evidence type="ECO:0000256" key="2">
    <source>
        <dbReference type="ARBA" id="ARBA00022741"/>
    </source>
</evidence>
<dbReference type="AlphaFoldDB" id="A0A193LKY3"/>
<organism evidence="9 10">
    <name type="scientific">Woeseia oceani</name>
    <dbReference type="NCBI Taxonomy" id="1548547"/>
    <lineage>
        <taxon>Bacteria</taxon>
        <taxon>Pseudomonadati</taxon>
        <taxon>Pseudomonadota</taxon>
        <taxon>Gammaproteobacteria</taxon>
        <taxon>Woeseiales</taxon>
        <taxon>Woeseiaceae</taxon>
        <taxon>Woeseia</taxon>
    </lineage>
</organism>
<feature type="active site" description="Proton acceptor" evidence="8">
    <location>
        <position position="68"/>
    </location>
</feature>
<evidence type="ECO:0000313" key="10">
    <source>
        <dbReference type="Proteomes" id="UP000092695"/>
    </source>
</evidence>
<feature type="binding site" evidence="8">
    <location>
        <begin position="183"/>
        <end position="188"/>
    </location>
    <ligand>
        <name>NAD(+)</name>
        <dbReference type="ChEBI" id="CHEBI:57540"/>
    </ligand>
</feature>
<dbReference type="KEGG" id="woc:BA177_10210"/>